<keyword evidence="4 6" id="KW-1133">Transmembrane helix</keyword>
<keyword evidence="5 6" id="KW-0472">Membrane</keyword>
<name>A0AAD3WTD9_PHODD</name>
<dbReference type="Pfam" id="PF01943">
    <property type="entry name" value="Polysacc_synt"/>
    <property type="match status" value="1"/>
</dbReference>
<evidence type="ECO:0000313" key="8">
    <source>
        <dbReference type="Proteomes" id="UP000480943"/>
    </source>
</evidence>
<feature type="transmembrane region" description="Helical" evidence="6">
    <location>
        <begin position="285"/>
        <end position="306"/>
    </location>
</feature>
<evidence type="ECO:0000256" key="3">
    <source>
        <dbReference type="ARBA" id="ARBA00022692"/>
    </source>
</evidence>
<dbReference type="PANTHER" id="PTHR30250:SF11">
    <property type="entry name" value="O-ANTIGEN TRANSPORTER-RELATED"/>
    <property type="match status" value="1"/>
</dbReference>
<evidence type="ECO:0000313" key="7">
    <source>
        <dbReference type="EMBL" id="KAB1177928.1"/>
    </source>
</evidence>
<dbReference type="InterPro" id="IPR002797">
    <property type="entry name" value="Polysacc_synth"/>
</dbReference>
<dbReference type="EMBL" id="VZUQ01000081">
    <property type="protein sequence ID" value="KAB1177928.1"/>
    <property type="molecule type" value="Genomic_DNA"/>
</dbReference>
<protein>
    <submittedName>
        <fullName evidence="7">Oligosaccharide flippase family protein</fullName>
    </submittedName>
</protein>
<feature type="transmembrane region" description="Helical" evidence="6">
    <location>
        <begin position="120"/>
        <end position="141"/>
    </location>
</feature>
<sequence>MTLNIQSIIKHSVFKNATALFILQFFNVVGPLLVIPYLSRVLGVDGFGQLMLIFSLSAICVIVIDFGFNLSATYNIAKLHSNINSVSKYIGGVFVIKLILLFLVSISLFVYSFYQKELQFGFTLILIVNVFCVSFLPTWFFQAIEKMKNITIFISISKVTYLLLVFLFIHQKDDVFKVFIILTLSNLIGFLIAIRFIYKEGYRISYPSFYLVKNIFFTSFEYFISRVSVTLYTSASTFFIGSFSGLGQAAIYSAGEKLYQASQVITSTVSQALFPFMVKNKESNLFFYVTVITSFLLISGCLVVSLFSEDIINIIYGKEFLDAVPILKIFLIITVINFISVNYGYPAFAKLDRNDIANYSVIFGGIVQLIILICLYFDSSISAYNVVISILITEMVVMLIRVISFYYLKYRELNNENK</sequence>
<feature type="transmembrane region" description="Helical" evidence="6">
    <location>
        <begin position="383"/>
        <end position="408"/>
    </location>
</feature>
<feature type="transmembrane region" description="Helical" evidence="6">
    <location>
        <begin position="357"/>
        <end position="377"/>
    </location>
</feature>
<evidence type="ECO:0000256" key="4">
    <source>
        <dbReference type="ARBA" id="ARBA00022989"/>
    </source>
</evidence>
<feature type="transmembrane region" description="Helical" evidence="6">
    <location>
        <begin position="326"/>
        <end position="345"/>
    </location>
</feature>
<evidence type="ECO:0000256" key="6">
    <source>
        <dbReference type="SAM" id="Phobius"/>
    </source>
</evidence>
<feature type="transmembrane region" description="Helical" evidence="6">
    <location>
        <begin position="20"/>
        <end position="38"/>
    </location>
</feature>
<comment type="subcellular location">
    <subcellularLocation>
        <location evidence="1">Cell membrane</location>
        <topology evidence="1">Multi-pass membrane protein</topology>
    </subcellularLocation>
</comment>
<dbReference type="Proteomes" id="UP000480943">
    <property type="component" value="Unassembled WGS sequence"/>
</dbReference>
<feature type="transmembrane region" description="Helical" evidence="6">
    <location>
        <begin position="175"/>
        <end position="198"/>
    </location>
</feature>
<dbReference type="AlphaFoldDB" id="A0AAD3WTD9"/>
<feature type="transmembrane region" description="Helical" evidence="6">
    <location>
        <begin position="89"/>
        <end position="114"/>
    </location>
</feature>
<feature type="transmembrane region" description="Helical" evidence="6">
    <location>
        <begin position="50"/>
        <end position="68"/>
    </location>
</feature>
<evidence type="ECO:0000256" key="5">
    <source>
        <dbReference type="ARBA" id="ARBA00023136"/>
    </source>
</evidence>
<dbReference type="RefSeq" id="WP_109374819.1">
    <property type="nucleotide sequence ID" value="NZ_VZUQ01000081.1"/>
</dbReference>
<dbReference type="GO" id="GO:0005886">
    <property type="term" value="C:plasma membrane"/>
    <property type="evidence" value="ECO:0007669"/>
    <property type="project" value="UniProtKB-SubCell"/>
</dbReference>
<evidence type="ECO:0000256" key="1">
    <source>
        <dbReference type="ARBA" id="ARBA00004651"/>
    </source>
</evidence>
<feature type="transmembrane region" description="Helical" evidence="6">
    <location>
        <begin position="150"/>
        <end position="169"/>
    </location>
</feature>
<keyword evidence="2" id="KW-1003">Cell membrane</keyword>
<dbReference type="InterPro" id="IPR050833">
    <property type="entry name" value="Poly_Biosynth_Transport"/>
</dbReference>
<gene>
    <name evidence="7" type="ORF">F6450_16595</name>
</gene>
<keyword evidence="3 6" id="KW-0812">Transmembrane</keyword>
<dbReference type="PANTHER" id="PTHR30250">
    <property type="entry name" value="PST FAMILY PREDICTED COLANIC ACID TRANSPORTER"/>
    <property type="match status" value="1"/>
</dbReference>
<evidence type="ECO:0000256" key="2">
    <source>
        <dbReference type="ARBA" id="ARBA00022475"/>
    </source>
</evidence>
<accession>A0AAD3WTD9</accession>
<proteinExistence type="predicted"/>
<reference evidence="7 8" key="1">
    <citation type="submission" date="2019-09" db="EMBL/GenBank/DDBJ databases">
        <title>Photobacterium damselae subsp. damselae CDC-2227-81, a human clinical isolate.</title>
        <authorList>
            <person name="Osorio C.R."/>
        </authorList>
    </citation>
    <scope>NUCLEOTIDE SEQUENCE [LARGE SCALE GENOMIC DNA]</scope>
    <source>
        <strain evidence="7 8">CDC-2227-81</strain>
    </source>
</reference>
<organism evidence="7 8">
    <name type="scientific">Photobacterium damselae subsp. damselae</name>
    <name type="common">Listonella damsela</name>
    <dbReference type="NCBI Taxonomy" id="85581"/>
    <lineage>
        <taxon>Bacteria</taxon>
        <taxon>Pseudomonadati</taxon>
        <taxon>Pseudomonadota</taxon>
        <taxon>Gammaproteobacteria</taxon>
        <taxon>Vibrionales</taxon>
        <taxon>Vibrionaceae</taxon>
        <taxon>Photobacterium</taxon>
    </lineage>
</organism>
<comment type="caution">
    <text evidence="7">The sequence shown here is derived from an EMBL/GenBank/DDBJ whole genome shotgun (WGS) entry which is preliminary data.</text>
</comment>